<protein>
    <submittedName>
        <fullName evidence="1">LysR family transcriptional regulator</fullName>
    </submittedName>
</protein>
<feature type="non-terminal residue" evidence="1">
    <location>
        <position position="1"/>
    </location>
</feature>
<evidence type="ECO:0000313" key="1">
    <source>
        <dbReference type="EMBL" id="HIU64646.1"/>
    </source>
</evidence>
<proteinExistence type="predicted"/>
<reference evidence="1" key="1">
    <citation type="submission" date="2020-10" db="EMBL/GenBank/DDBJ databases">
        <authorList>
            <person name="Gilroy R."/>
        </authorList>
    </citation>
    <scope>NUCLEOTIDE SEQUENCE</scope>
    <source>
        <strain evidence="1">CHK160-1198</strain>
    </source>
</reference>
<accession>A0A9D1MQK4</accession>
<dbReference type="Proteomes" id="UP000824099">
    <property type="component" value="Unassembled WGS sequence"/>
</dbReference>
<dbReference type="EMBL" id="DVNI01000103">
    <property type="protein sequence ID" value="HIU64646.1"/>
    <property type="molecule type" value="Genomic_DNA"/>
</dbReference>
<comment type="caution">
    <text evidence="1">The sequence shown here is derived from an EMBL/GenBank/DDBJ whole genome shotgun (WGS) entry which is preliminary data.</text>
</comment>
<reference evidence="1" key="2">
    <citation type="journal article" date="2021" name="PeerJ">
        <title>Extensive microbial diversity within the chicken gut microbiome revealed by metagenomics and culture.</title>
        <authorList>
            <person name="Gilroy R."/>
            <person name="Ravi A."/>
            <person name="Getino M."/>
            <person name="Pursley I."/>
            <person name="Horton D.L."/>
            <person name="Alikhan N.F."/>
            <person name="Baker D."/>
            <person name="Gharbi K."/>
            <person name="Hall N."/>
            <person name="Watson M."/>
            <person name="Adriaenssens E.M."/>
            <person name="Foster-Nyarko E."/>
            <person name="Jarju S."/>
            <person name="Secka A."/>
            <person name="Antonio M."/>
            <person name="Oren A."/>
            <person name="Chaudhuri R.R."/>
            <person name="La Ragione R."/>
            <person name="Hildebrand F."/>
            <person name="Pallen M.J."/>
        </authorList>
    </citation>
    <scope>NUCLEOTIDE SEQUENCE</scope>
    <source>
        <strain evidence="1">CHK160-1198</strain>
    </source>
</reference>
<dbReference type="Gene3D" id="3.40.190.10">
    <property type="entry name" value="Periplasmic binding protein-like II"/>
    <property type="match status" value="1"/>
</dbReference>
<sequence length="32" mass="3927">HRLYKKTKIDLYDLRDEEFLVREKGSGTRVLF</sequence>
<name>A0A9D1MQK4_9FIRM</name>
<organism evidence="1 2">
    <name type="scientific">Candidatus Avacidaminococcus intestinavium</name>
    <dbReference type="NCBI Taxonomy" id="2840684"/>
    <lineage>
        <taxon>Bacteria</taxon>
        <taxon>Bacillati</taxon>
        <taxon>Bacillota</taxon>
        <taxon>Negativicutes</taxon>
        <taxon>Acidaminococcales</taxon>
        <taxon>Acidaminococcaceae</taxon>
        <taxon>Acidaminococcaceae incertae sedis</taxon>
        <taxon>Candidatus Avacidaminococcus</taxon>
    </lineage>
</organism>
<dbReference type="AlphaFoldDB" id="A0A9D1MQK4"/>
<evidence type="ECO:0000313" key="2">
    <source>
        <dbReference type="Proteomes" id="UP000824099"/>
    </source>
</evidence>
<gene>
    <name evidence="1" type="ORF">IAB06_06400</name>
</gene>